<proteinExistence type="predicted"/>
<dbReference type="AlphaFoldDB" id="A0A4C1VI51"/>
<protein>
    <submittedName>
        <fullName evidence="1">Uncharacterized protein</fullName>
    </submittedName>
</protein>
<evidence type="ECO:0000313" key="2">
    <source>
        <dbReference type="Proteomes" id="UP000299102"/>
    </source>
</evidence>
<gene>
    <name evidence="1" type="ORF">EVAR_27812_1</name>
</gene>
<keyword evidence="2" id="KW-1185">Reference proteome</keyword>
<dbReference type="EMBL" id="BGZK01000352">
    <property type="protein sequence ID" value="GBP38626.1"/>
    <property type="molecule type" value="Genomic_DNA"/>
</dbReference>
<sequence>MYLFINTSVNSRTNWQLLVRRDSARPRRNHRGGLAMICPDFVQIETPTGNEIENANGTMSGIKGSVLSGGAGKGGVDIENGTDTINWLWDQN</sequence>
<reference evidence="1 2" key="1">
    <citation type="journal article" date="2019" name="Commun. Biol.">
        <title>The bagworm genome reveals a unique fibroin gene that provides high tensile strength.</title>
        <authorList>
            <person name="Kono N."/>
            <person name="Nakamura H."/>
            <person name="Ohtoshi R."/>
            <person name="Tomita M."/>
            <person name="Numata K."/>
            <person name="Arakawa K."/>
        </authorList>
    </citation>
    <scope>NUCLEOTIDE SEQUENCE [LARGE SCALE GENOMIC DNA]</scope>
</reference>
<name>A0A4C1VI51_EUMVA</name>
<comment type="caution">
    <text evidence="1">The sequence shown here is derived from an EMBL/GenBank/DDBJ whole genome shotgun (WGS) entry which is preliminary data.</text>
</comment>
<organism evidence="1 2">
    <name type="scientific">Eumeta variegata</name>
    <name type="common">Bagworm moth</name>
    <name type="synonym">Eumeta japonica</name>
    <dbReference type="NCBI Taxonomy" id="151549"/>
    <lineage>
        <taxon>Eukaryota</taxon>
        <taxon>Metazoa</taxon>
        <taxon>Ecdysozoa</taxon>
        <taxon>Arthropoda</taxon>
        <taxon>Hexapoda</taxon>
        <taxon>Insecta</taxon>
        <taxon>Pterygota</taxon>
        <taxon>Neoptera</taxon>
        <taxon>Endopterygota</taxon>
        <taxon>Lepidoptera</taxon>
        <taxon>Glossata</taxon>
        <taxon>Ditrysia</taxon>
        <taxon>Tineoidea</taxon>
        <taxon>Psychidae</taxon>
        <taxon>Oiketicinae</taxon>
        <taxon>Eumeta</taxon>
    </lineage>
</organism>
<accession>A0A4C1VI51</accession>
<dbReference type="Proteomes" id="UP000299102">
    <property type="component" value="Unassembled WGS sequence"/>
</dbReference>
<evidence type="ECO:0000313" key="1">
    <source>
        <dbReference type="EMBL" id="GBP38626.1"/>
    </source>
</evidence>